<name>X6L8Q0_RETFI</name>
<gene>
    <name evidence="1" type="ORF">RFI_40412</name>
</gene>
<evidence type="ECO:0000313" key="2">
    <source>
        <dbReference type="Proteomes" id="UP000023152"/>
    </source>
</evidence>
<evidence type="ECO:0000313" key="1">
    <source>
        <dbReference type="EMBL" id="ETN97119.1"/>
    </source>
</evidence>
<accession>X6L8Q0</accession>
<proteinExistence type="predicted"/>
<feature type="non-terminal residue" evidence="1">
    <location>
        <position position="1"/>
    </location>
</feature>
<comment type="caution">
    <text evidence="1">The sequence shown here is derived from an EMBL/GenBank/DDBJ whole genome shotgun (WGS) entry which is preliminary data.</text>
</comment>
<dbReference type="EMBL" id="ASPP01050738">
    <property type="protein sequence ID" value="ETN97119.1"/>
    <property type="molecule type" value="Genomic_DNA"/>
</dbReference>
<protein>
    <submittedName>
        <fullName evidence="1">Uncharacterized protein</fullName>
    </submittedName>
</protein>
<dbReference type="AlphaFoldDB" id="X6L8Q0"/>
<keyword evidence="2" id="KW-1185">Reference proteome</keyword>
<dbReference type="OrthoDB" id="447708at2759"/>
<sequence>LKTDLFVYVVYVLMTRENENIEKKNILSEYYRQKTLFNKGKEQVNKSVVFALDDVGLAEQSKHRHLKVLYQLLEEDDRKLFVC</sequence>
<dbReference type="Proteomes" id="UP000023152">
    <property type="component" value="Unassembled WGS sequence"/>
</dbReference>
<organism evidence="1 2">
    <name type="scientific">Reticulomyxa filosa</name>
    <dbReference type="NCBI Taxonomy" id="46433"/>
    <lineage>
        <taxon>Eukaryota</taxon>
        <taxon>Sar</taxon>
        <taxon>Rhizaria</taxon>
        <taxon>Retaria</taxon>
        <taxon>Foraminifera</taxon>
        <taxon>Monothalamids</taxon>
        <taxon>Reticulomyxidae</taxon>
        <taxon>Reticulomyxa</taxon>
    </lineage>
</organism>
<reference evidence="1 2" key="1">
    <citation type="journal article" date="2013" name="Curr. Biol.">
        <title>The Genome of the Foraminiferan Reticulomyxa filosa.</title>
        <authorList>
            <person name="Glockner G."/>
            <person name="Hulsmann N."/>
            <person name="Schleicher M."/>
            <person name="Noegel A.A."/>
            <person name="Eichinger L."/>
            <person name="Gallinger C."/>
            <person name="Pawlowski J."/>
            <person name="Sierra R."/>
            <person name="Euteneuer U."/>
            <person name="Pillet L."/>
            <person name="Moustafa A."/>
            <person name="Platzer M."/>
            <person name="Groth M."/>
            <person name="Szafranski K."/>
            <person name="Schliwa M."/>
        </authorList>
    </citation>
    <scope>NUCLEOTIDE SEQUENCE [LARGE SCALE GENOMIC DNA]</scope>
</reference>